<keyword evidence="3" id="KW-0808">Transferase</keyword>
<dbReference type="FunFam" id="3.40.50.150:FF:000025">
    <property type="entry name" value="N-terminal Xaa-Pro-Lys N-methyltransferase 1"/>
    <property type="match status" value="1"/>
</dbReference>
<keyword evidence="4 11" id="KW-0949">S-adenosyl-L-methionine</keyword>
<feature type="binding site" evidence="11">
    <location>
        <position position="70"/>
    </location>
    <ligand>
        <name>S-adenosyl-L-methionine</name>
        <dbReference type="ChEBI" id="CHEBI:59789"/>
    </ligand>
</feature>
<dbReference type="InterPro" id="IPR029063">
    <property type="entry name" value="SAM-dependent_MTases_sf"/>
</dbReference>
<evidence type="ECO:0000313" key="12">
    <source>
        <dbReference type="EMBL" id="PAV56894.1"/>
    </source>
</evidence>
<evidence type="ECO:0000256" key="7">
    <source>
        <dbReference type="ARBA" id="ARBA00043129"/>
    </source>
</evidence>
<comment type="similarity">
    <text evidence="1">Belongs to the methyltransferase superfamily. NTM1 family.</text>
</comment>
<comment type="caution">
    <text evidence="12">The sequence shown here is derived from an EMBL/GenBank/DDBJ whole genome shotgun (WGS) entry which is preliminary data.</text>
</comment>
<dbReference type="PANTHER" id="PTHR12753:SF0">
    <property type="entry name" value="ALPHA N-TERMINAL PROTEIN METHYLTRANSFERASE 1"/>
    <property type="match status" value="1"/>
</dbReference>
<keyword evidence="2" id="KW-0489">Methyltransferase</keyword>
<dbReference type="GO" id="GO:0071885">
    <property type="term" value="F:N-terminal protein N-methyltransferase activity"/>
    <property type="evidence" value="ECO:0007669"/>
    <property type="project" value="UniProtKB-EC"/>
</dbReference>
<comment type="catalytic activity">
    <reaction evidence="8">
        <text>N-terminal L-seryl-L-prolyl-L-lysyl-[protein] + 3 S-adenosyl-L-methionine = N-terminal N,N,N-trimethyl-L-seryl-L-prolyl-L-lysyl-[protein] + 3 S-adenosyl-L-homocysteine + 3 H(+)</text>
        <dbReference type="Rhea" id="RHEA:54724"/>
        <dbReference type="Rhea" id="RHEA-COMP:13789"/>
        <dbReference type="Rhea" id="RHEA-COMP:13973"/>
        <dbReference type="ChEBI" id="CHEBI:15378"/>
        <dbReference type="ChEBI" id="CHEBI:57856"/>
        <dbReference type="ChEBI" id="CHEBI:59789"/>
        <dbReference type="ChEBI" id="CHEBI:138061"/>
        <dbReference type="ChEBI" id="CHEBI:138317"/>
        <dbReference type="EC" id="2.1.1.244"/>
    </reaction>
</comment>
<feature type="binding site" evidence="11">
    <location>
        <position position="75"/>
    </location>
    <ligand>
        <name>S-adenosyl-L-methionine</name>
        <dbReference type="ChEBI" id="CHEBI:59789"/>
    </ligand>
</feature>
<dbReference type="PANTHER" id="PTHR12753">
    <property type="entry name" value="AD-003 - RELATED"/>
    <property type="match status" value="1"/>
</dbReference>
<comment type="catalytic activity">
    <reaction evidence="9">
        <text>N-terminal L-prolyl-L-prolyl-L-lysyl-[protein] + 2 S-adenosyl-L-methionine = N-terminal N,N-dimethyl-L-prolyl-L-prolyl-L-lysyl-[protein] + 2 S-adenosyl-L-homocysteine + 2 H(+)</text>
        <dbReference type="Rhea" id="RHEA:54736"/>
        <dbReference type="Rhea" id="RHEA-COMP:13787"/>
        <dbReference type="Rhea" id="RHEA-COMP:13974"/>
        <dbReference type="ChEBI" id="CHEBI:15378"/>
        <dbReference type="ChEBI" id="CHEBI:57856"/>
        <dbReference type="ChEBI" id="CHEBI:59789"/>
        <dbReference type="ChEBI" id="CHEBI:138059"/>
        <dbReference type="ChEBI" id="CHEBI:138318"/>
        <dbReference type="EC" id="2.1.1.244"/>
    </reaction>
</comment>
<dbReference type="EMBL" id="LIAE01010673">
    <property type="protein sequence ID" value="PAV56894.1"/>
    <property type="molecule type" value="Genomic_DNA"/>
</dbReference>
<evidence type="ECO:0000256" key="6">
    <source>
        <dbReference type="ARBA" id="ARBA00039449"/>
    </source>
</evidence>
<dbReference type="OrthoDB" id="1298661at2759"/>
<evidence type="ECO:0000256" key="5">
    <source>
        <dbReference type="ARBA" id="ARBA00039112"/>
    </source>
</evidence>
<dbReference type="GO" id="GO:0032259">
    <property type="term" value="P:methylation"/>
    <property type="evidence" value="ECO:0007669"/>
    <property type="project" value="UniProtKB-KW"/>
</dbReference>
<reference evidence="12 13" key="1">
    <citation type="journal article" date="2017" name="Curr. Biol.">
        <title>Genome architecture and evolution of a unichromosomal asexual nematode.</title>
        <authorList>
            <person name="Fradin H."/>
            <person name="Zegar C."/>
            <person name="Gutwein M."/>
            <person name="Lucas J."/>
            <person name="Kovtun M."/>
            <person name="Corcoran D."/>
            <person name="Baugh L.R."/>
            <person name="Kiontke K."/>
            <person name="Gunsalus K."/>
            <person name="Fitch D.H."/>
            <person name="Piano F."/>
        </authorList>
    </citation>
    <scope>NUCLEOTIDE SEQUENCE [LARGE SCALE GENOMIC DNA]</scope>
    <source>
        <strain evidence="12">PF1309</strain>
    </source>
</reference>
<evidence type="ECO:0000256" key="11">
    <source>
        <dbReference type="PIRSR" id="PIRSR016958-1"/>
    </source>
</evidence>
<evidence type="ECO:0000256" key="3">
    <source>
        <dbReference type="ARBA" id="ARBA00022679"/>
    </source>
</evidence>
<evidence type="ECO:0000256" key="4">
    <source>
        <dbReference type="ARBA" id="ARBA00022691"/>
    </source>
</evidence>
<comment type="catalytic activity">
    <reaction evidence="10">
        <text>N-terminal L-alanyl-L-prolyl-L-lysyl-[protein] + 3 S-adenosyl-L-methionine = N-terminal N,N,N-trimethyl-L-alanyl-L-prolyl-L-lysyl-[protein] + 3 S-adenosyl-L-homocysteine + 3 H(+)</text>
        <dbReference type="Rhea" id="RHEA:54712"/>
        <dbReference type="Rhea" id="RHEA-COMP:13785"/>
        <dbReference type="Rhea" id="RHEA-COMP:13971"/>
        <dbReference type="ChEBI" id="CHEBI:15378"/>
        <dbReference type="ChEBI" id="CHEBI:57856"/>
        <dbReference type="ChEBI" id="CHEBI:59789"/>
        <dbReference type="ChEBI" id="CHEBI:138057"/>
        <dbReference type="ChEBI" id="CHEBI:138315"/>
        <dbReference type="EC" id="2.1.1.244"/>
    </reaction>
</comment>
<dbReference type="GO" id="GO:0005737">
    <property type="term" value="C:cytoplasm"/>
    <property type="evidence" value="ECO:0007669"/>
    <property type="project" value="TreeGrafter"/>
</dbReference>
<evidence type="ECO:0000256" key="8">
    <source>
        <dbReference type="ARBA" id="ARBA00047306"/>
    </source>
</evidence>
<protein>
    <recommendedName>
        <fullName evidence="6">Alpha N-terminal protein methyltransferase 1</fullName>
        <ecNumber evidence="5">2.1.1.244</ecNumber>
    </recommendedName>
    <alternativeName>
        <fullName evidence="7">X-Pro-Lys N-terminal protein methyltransferase 1</fullName>
    </alternativeName>
</protein>
<evidence type="ECO:0000256" key="9">
    <source>
        <dbReference type="ARBA" id="ARBA00047885"/>
    </source>
</evidence>
<dbReference type="EC" id="2.1.1.244" evidence="5"/>
<evidence type="ECO:0000256" key="1">
    <source>
        <dbReference type="ARBA" id="ARBA00009059"/>
    </source>
</evidence>
<dbReference type="PIRSF" id="PIRSF016958">
    <property type="entry name" value="DUF858_MeTrfase_lik"/>
    <property type="match status" value="1"/>
</dbReference>
<evidence type="ECO:0000256" key="10">
    <source>
        <dbReference type="ARBA" id="ARBA00048167"/>
    </source>
</evidence>
<dbReference type="AlphaFoldDB" id="A0A2A2J5J8"/>
<dbReference type="SUPFAM" id="SSF53335">
    <property type="entry name" value="S-adenosyl-L-methionine-dependent methyltransferases"/>
    <property type="match status" value="1"/>
</dbReference>
<dbReference type="Gene3D" id="3.40.50.150">
    <property type="entry name" value="Vaccinia Virus protein VP39"/>
    <property type="match status" value="1"/>
</dbReference>
<feature type="binding site" evidence="11">
    <location>
        <position position="135"/>
    </location>
    <ligand>
        <name>S-adenosyl-L-methionine</name>
        <dbReference type="ChEBI" id="CHEBI:59789"/>
    </ligand>
</feature>
<gene>
    <name evidence="12" type="ORF">WR25_20688</name>
</gene>
<evidence type="ECO:0000313" key="13">
    <source>
        <dbReference type="Proteomes" id="UP000218231"/>
    </source>
</evidence>
<dbReference type="CDD" id="cd02440">
    <property type="entry name" value="AdoMet_MTases"/>
    <property type="match status" value="1"/>
</dbReference>
<dbReference type="Proteomes" id="UP000218231">
    <property type="component" value="Unassembled WGS sequence"/>
</dbReference>
<sequence>MTSNTHPSINCEQIYERAEEYWAHQSQDIDGMLGGFAHLHSPDIQVSKKFLSNLKQKNMLMNFGYALDCGAGIGRVTKNLLLPLFEKVDMVDVVPELINKSDEYIGEEPRIGDKFVEGLQTFSPQEGRYDLIWVQWVSGYLTDEDFIDFFKRCASAVRSGGVIVLKDNLTSGNKAEFDSEDNSWTRPEEMLLDLLNKAGLRLVSRSLQTGFPKGMYRVKMFALKPQEESGNNENEEE</sequence>
<evidence type="ECO:0000256" key="2">
    <source>
        <dbReference type="ARBA" id="ARBA00022603"/>
    </source>
</evidence>
<proteinExistence type="inferred from homology"/>
<dbReference type="Pfam" id="PF05891">
    <property type="entry name" value="Methyltransf_PK"/>
    <property type="match status" value="1"/>
</dbReference>
<feature type="binding site" evidence="11">
    <location>
        <begin position="119"/>
        <end position="120"/>
    </location>
    <ligand>
        <name>S-adenosyl-L-methionine</name>
        <dbReference type="ChEBI" id="CHEBI:59789"/>
    </ligand>
</feature>
<accession>A0A2A2J5J8</accession>
<keyword evidence="13" id="KW-1185">Reference proteome</keyword>
<organism evidence="12 13">
    <name type="scientific">Diploscapter pachys</name>
    <dbReference type="NCBI Taxonomy" id="2018661"/>
    <lineage>
        <taxon>Eukaryota</taxon>
        <taxon>Metazoa</taxon>
        <taxon>Ecdysozoa</taxon>
        <taxon>Nematoda</taxon>
        <taxon>Chromadorea</taxon>
        <taxon>Rhabditida</taxon>
        <taxon>Rhabditina</taxon>
        <taxon>Rhabditomorpha</taxon>
        <taxon>Rhabditoidea</taxon>
        <taxon>Rhabditidae</taxon>
        <taxon>Diploscapter</taxon>
    </lineage>
</organism>
<dbReference type="InterPro" id="IPR008576">
    <property type="entry name" value="MeTrfase_NTM1"/>
</dbReference>
<dbReference type="STRING" id="2018661.A0A2A2J5J8"/>
<name>A0A2A2J5J8_9BILA</name>